<feature type="compositionally biased region" description="Low complexity" evidence="1">
    <location>
        <begin position="813"/>
        <end position="822"/>
    </location>
</feature>
<reference evidence="2" key="1">
    <citation type="submission" date="2022-01" db="EMBL/GenBank/DDBJ databases">
        <title>Genome Sequence Resource for Two Populations of Ditylenchus destructor, the Migratory Endoparasitic Phytonematode.</title>
        <authorList>
            <person name="Zhang H."/>
            <person name="Lin R."/>
            <person name="Xie B."/>
        </authorList>
    </citation>
    <scope>NUCLEOTIDE SEQUENCE</scope>
    <source>
        <strain evidence="2">BazhouSP</strain>
    </source>
</reference>
<feature type="region of interest" description="Disordered" evidence="1">
    <location>
        <begin position="1"/>
        <end position="92"/>
    </location>
</feature>
<feature type="compositionally biased region" description="Polar residues" evidence="1">
    <location>
        <begin position="308"/>
        <end position="326"/>
    </location>
</feature>
<feature type="compositionally biased region" description="Basic and acidic residues" evidence="1">
    <location>
        <begin position="190"/>
        <end position="207"/>
    </location>
</feature>
<comment type="caution">
    <text evidence="2">The sequence shown here is derived from an EMBL/GenBank/DDBJ whole genome shotgun (WGS) entry which is preliminary data.</text>
</comment>
<feature type="region of interest" description="Disordered" evidence="1">
    <location>
        <begin position="1095"/>
        <end position="1150"/>
    </location>
</feature>
<dbReference type="AlphaFoldDB" id="A0AAD4NBN8"/>
<evidence type="ECO:0000313" key="3">
    <source>
        <dbReference type="Proteomes" id="UP001201812"/>
    </source>
</evidence>
<feature type="compositionally biased region" description="Polar residues" evidence="1">
    <location>
        <begin position="671"/>
        <end position="683"/>
    </location>
</feature>
<feature type="compositionally biased region" description="Basic and acidic residues" evidence="1">
    <location>
        <begin position="77"/>
        <end position="87"/>
    </location>
</feature>
<keyword evidence="3" id="KW-1185">Reference proteome</keyword>
<feature type="compositionally biased region" description="Polar residues" evidence="1">
    <location>
        <begin position="926"/>
        <end position="935"/>
    </location>
</feature>
<gene>
    <name evidence="2" type="ORF">DdX_01989</name>
</gene>
<proteinExistence type="predicted"/>
<feature type="compositionally biased region" description="Basic and acidic residues" evidence="1">
    <location>
        <begin position="253"/>
        <end position="294"/>
    </location>
</feature>
<feature type="region of interest" description="Disordered" evidence="1">
    <location>
        <begin position="668"/>
        <end position="712"/>
    </location>
</feature>
<feature type="region of interest" description="Disordered" evidence="1">
    <location>
        <begin position="1026"/>
        <end position="1045"/>
    </location>
</feature>
<evidence type="ECO:0000256" key="1">
    <source>
        <dbReference type="SAM" id="MobiDB-lite"/>
    </source>
</evidence>
<feature type="region of interest" description="Disordered" evidence="1">
    <location>
        <begin position="916"/>
        <end position="935"/>
    </location>
</feature>
<feature type="region of interest" description="Disordered" evidence="1">
    <location>
        <begin position="187"/>
        <end position="326"/>
    </location>
</feature>
<feature type="compositionally biased region" description="Low complexity" evidence="1">
    <location>
        <begin position="687"/>
        <end position="703"/>
    </location>
</feature>
<organism evidence="2 3">
    <name type="scientific">Ditylenchus destructor</name>
    <dbReference type="NCBI Taxonomy" id="166010"/>
    <lineage>
        <taxon>Eukaryota</taxon>
        <taxon>Metazoa</taxon>
        <taxon>Ecdysozoa</taxon>
        <taxon>Nematoda</taxon>
        <taxon>Chromadorea</taxon>
        <taxon>Rhabditida</taxon>
        <taxon>Tylenchina</taxon>
        <taxon>Tylenchomorpha</taxon>
        <taxon>Sphaerularioidea</taxon>
        <taxon>Anguinidae</taxon>
        <taxon>Anguininae</taxon>
        <taxon>Ditylenchus</taxon>
    </lineage>
</organism>
<protein>
    <submittedName>
        <fullName evidence="2">Reticulocyte binding-like protein 2b</fullName>
    </submittedName>
</protein>
<feature type="compositionally biased region" description="Polar residues" evidence="1">
    <location>
        <begin position="447"/>
        <end position="464"/>
    </location>
</feature>
<feature type="compositionally biased region" description="Polar residues" evidence="1">
    <location>
        <begin position="551"/>
        <end position="575"/>
    </location>
</feature>
<feature type="compositionally biased region" description="Basic residues" evidence="1">
    <location>
        <begin position="295"/>
        <end position="307"/>
    </location>
</feature>
<feature type="compositionally biased region" description="Basic residues" evidence="1">
    <location>
        <begin position="240"/>
        <end position="252"/>
    </location>
</feature>
<feature type="region of interest" description="Disordered" evidence="1">
    <location>
        <begin position="440"/>
        <end position="464"/>
    </location>
</feature>
<dbReference type="EMBL" id="JAKKPZ010000002">
    <property type="protein sequence ID" value="KAI1725333.1"/>
    <property type="molecule type" value="Genomic_DNA"/>
</dbReference>
<evidence type="ECO:0000313" key="2">
    <source>
        <dbReference type="EMBL" id="KAI1725333.1"/>
    </source>
</evidence>
<accession>A0AAD4NBN8</accession>
<feature type="compositionally biased region" description="Polar residues" evidence="1">
    <location>
        <begin position="7"/>
        <end position="24"/>
    </location>
</feature>
<dbReference type="Proteomes" id="UP001201812">
    <property type="component" value="Unassembled WGS sequence"/>
</dbReference>
<name>A0AAD4NBN8_9BILA</name>
<feature type="compositionally biased region" description="Polar residues" evidence="1">
    <location>
        <begin position="1115"/>
        <end position="1148"/>
    </location>
</feature>
<sequence length="1218" mass="130081">MKEAAQVCNSEASSSKSLVSNDNPANKEFDDSCFKTPMLPMKRGSNGGCQSIKKRPGNRTNGQLTPTGDPKSSRNSIGEHDSNEPSDKTVSSLTRLSIDCPNSTVSNVTPKNEIKEVIPLDPFVSIGKHSYLCPRAKQYVASRFPKLPQKHPSNENEDFVKEIIIDEFSLLLFSSLEDYNVLKAQEDDEKERLDAEEKQKQYEENLKSGKVKKKGRKSKLDLEKEKKALKKKERQERRELKRQKRERKRQPRREHANLTTEERVDRRRERKERIKESTPKDTKEDKERRHEERRRLKREKKLQKRQPQRTPASATANSTQVHTGALNNIPSTSATVQLSASPSQPPSTSKVAATETLDWRSITTMRLSPTAGNKRPGSAIGIASQRNGVILSPIDNLNTTGTPPANKIKKMDNNGDVVDDSKSQSIGIAIKSENLNMENVKTEDSTAQRSTPKTTPANIMPTTSSSTGIGFGQSGLSSFGFPSSLATAQLNPLHQAFLNNPELAMNYHQSIASLHAVDPSLMSIAAAGFPPGFPFFGTSQFLQQMEQQRQLATATSGNQQSSVSQIPTVASNRPSSALKPTANSTTSLTGMNPTNATNSAPFPLGSFPLASQLAGVAALAKTTSLINSPASSINQAAGNSTSTAAGLKASRWCNMHVSLANATARHVANGGKNTSAKATNLPNRANPPSQQPSQQQGQHMQASTSTNVSASVPTTKDASLAFNKHQQQSLAAIAQQQQQKLQSSVSLKSGIGIANNTARLPTNATQSEVAKKMSGAGMLPPNSLFLAGTSSKQASTLLPIQQTANKLPADQLSTNSTSSSNTAHNPNILQQKFPPDFSSMFLSQHGQSQLSNALGFPVAPASAVAGGLQGSLTSGTSAQAAISAQLSQHQPQNQLSSSVATSTAAQLALLTSQLHPRGMGMPLPPSSNSQLSGINPNAVFSNAGLPPNFGSSLQQQTSSALSNFNNANALASLFPTASATRTTNPQNQQHMDSFQAALLQQILSMESKSMPTAAANPSALDILRHQQQQQLSTNPSSSNASTMPQQSRLLDQLGNAQFSAGSSSSALFQQPNLQSMLFAQSIDQENMMRQKLFGQAQQSGGGGGLPFPPAPGGFTSSNNLNAQLTTAATNSGLNNKSNGPGLSQQATHPGTGLDTLMLELSRQQGLQQLVAPGRVPQMQMSMHQPSFFGNPNNNSQQMQAAVAAMLGLGLPSANNNRT</sequence>
<feature type="region of interest" description="Disordered" evidence="1">
    <location>
        <begin position="810"/>
        <end position="830"/>
    </location>
</feature>
<feature type="region of interest" description="Disordered" evidence="1">
    <location>
        <begin position="549"/>
        <end position="597"/>
    </location>
</feature>
<feature type="compositionally biased region" description="Polar residues" evidence="1">
    <location>
        <begin position="581"/>
        <end position="597"/>
    </location>
</feature>